<gene>
    <name evidence="9" type="ORF">ODE01S_23170</name>
</gene>
<comment type="similarity">
    <text evidence="6">Belongs to the peptidase M3 family.</text>
</comment>
<comment type="caution">
    <text evidence="9">The sequence shown here is derived from an EMBL/GenBank/DDBJ whole genome shotgun (WGS) entry which is preliminary data.</text>
</comment>
<dbReference type="EMBL" id="BJXN01000026">
    <property type="protein sequence ID" value="GEM90883.1"/>
    <property type="molecule type" value="Genomic_DNA"/>
</dbReference>
<evidence type="ECO:0000259" key="8">
    <source>
        <dbReference type="Pfam" id="PF08439"/>
    </source>
</evidence>
<dbReference type="CDD" id="cd09607">
    <property type="entry name" value="M3B_PepF"/>
    <property type="match status" value="1"/>
</dbReference>
<keyword evidence="3 6" id="KW-0378">Hydrolase</keyword>
<dbReference type="Pfam" id="PF01432">
    <property type="entry name" value="Peptidase_M3"/>
    <property type="match status" value="1"/>
</dbReference>
<evidence type="ECO:0000313" key="10">
    <source>
        <dbReference type="Proteomes" id="UP000321827"/>
    </source>
</evidence>
<comment type="cofactor">
    <cofactor evidence="6">
        <name>Zn(2+)</name>
        <dbReference type="ChEBI" id="CHEBI:29105"/>
    </cofactor>
    <text evidence="6">Binds 1 zinc ion.</text>
</comment>
<dbReference type="Gene3D" id="1.10.1370.30">
    <property type="match status" value="1"/>
</dbReference>
<dbReference type="GO" id="GO:0046872">
    <property type="term" value="F:metal ion binding"/>
    <property type="evidence" value="ECO:0007669"/>
    <property type="project" value="UniProtKB-UniRule"/>
</dbReference>
<accession>A0A511RMJ4</accession>
<dbReference type="AlphaFoldDB" id="A0A511RMJ4"/>
<dbReference type="GO" id="GO:0004181">
    <property type="term" value="F:metallocarboxypeptidase activity"/>
    <property type="evidence" value="ECO:0007669"/>
    <property type="project" value="InterPro"/>
</dbReference>
<keyword evidence="4 6" id="KW-0862">Zinc</keyword>
<evidence type="ECO:0000256" key="6">
    <source>
        <dbReference type="RuleBase" id="RU003435"/>
    </source>
</evidence>
<name>A0A511RMJ4_9DEIN</name>
<dbReference type="PANTHER" id="PTHR34217">
    <property type="entry name" value="METAL-DEPENDENT CARBOXYPEPTIDASE"/>
    <property type="match status" value="1"/>
</dbReference>
<keyword evidence="5 6" id="KW-0482">Metalloprotease</keyword>
<evidence type="ECO:0000256" key="3">
    <source>
        <dbReference type="ARBA" id="ARBA00022801"/>
    </source>
</evidence>
<dbReference type="InterPro" id="IPR001567">
    <property type="entry name" value="Pept_M3A_M3B_dom"/>
</dbReference>
<dbReference type="InterPro" id="IPR001333">
    <property type="entry name" value="Peptidase_M32_Taq"/>
</dbReference>
<evidence type="ECO:0000259" key="7">
    <source>
        <dbReference type="Pfam" id="PF01432"/>
    </source>
</evidence>
<dbReference type="GO" id="GO:0006508">
    <property type="term" value="P:proteolysis"/>
    <property type="evidence" value="ECO:0007669"/>
    <property type="project" value="UniProtKB-KW"/>
</dbReference>
<reference evidence="9 10" key="1">
    <citation type="submission" date="2019-07" db="EMBL/GenBank/DDBJ databases">
        <title>Whole genome shotgun sequence of Oceanithermus desulfurans NBRC 100063.</title>
        <authorList>
            <person name="Hosoyama A."/>
            <person name="Uohara A."/>
            <person name="Ohji S."/>
            <person name="Ichikawa N."/>
        </authorList>
    </citation>
    <scope>NUCLEOTIDE SEQUENCE [LARGE SCALE GENOMIC DNA]</scope>
    <source>
        <strain evidence="9 10">NBRC 100063</strain>
    </source>
</reference>
<evidence type="ECO:0000256" key="4">
    <source>
        <dbReference type="ARBA" id="ARBA00022833"/>
    </source>
</evidence>
<feature type="domain" description="Oligopeptidase F N-terminal" evidence="8">
    <location>
        <begin position="125"/>
        <end position="173"/>
    </location>
</feature>
<dbReference type="SUPFAM" id="SSF55486">
    <property type="entry name" value="Metalloproteases ('zincins'), catalytic domain"/>
    <property type="match status" value="1"/>
</dbReference>
<dbReference type="NCBIfam" id="TIGR02290">
    <property type="entry name" value="M3_fam_3"/>
    <property type="match status" value="1"/>
</dbReference>
<keyword evidence="2 6" id="KW-0479">Metal-binding</keyword>
<protein>
    <submittedName>
        <fullName evidence="9">Oligoendopeptidase F</fullName>
    </submittedName>
</protein>
<organism evidence="9 10">
    <name type="scientific">Oceanithermus desulfurans NBRC 100063</name>
    <dbReference type="NCBI Taxonomy" id="1227550"/>
    <lineage>
        <taxon>Bacteria</taxon>
        <taxon>Thermotogati</taxon>
        <taxon>Deinococcota</taxon>
        <taxon>Deinococci</taxon>
        <taxon>Thermales</taxon>
        <taxon>Thermaceae</taxon>
        <taxon>Oceanithermus</taxon>
    </lineage>
</organism>
<dbReference type="InterPro" id="IPR034006">
    <property type="entry name" value="M3B_PepF_2"/>
</dbReference>
<dbReference type="GO" id="GO:0004222">
    <property type="term" value="F:metalloendopeptidase activity"/>
    <property type="evidence" value="ECO:0007669"/>
    <property type="project" value="InterPro"/>
</dbReference>
<dbReference type="PANTHER" id="PTHR34217:SF1">
    <property type="entry name" value="CARBOXYPEPTIDASE 1"/>
    <property type="match status" value="1"/>
</dbReference>
<dbReference type="InterPro" id="IPR013647">
    <property type="entry name" value="OligopepF_N_dom"/>
</dbReference>
<evidence type="ECO:0000313" key="9">
    <source>
        <dbReference type="EMBL" id="GEM90883.1"/>
    </source>
</evidence>
<evidence type="ECO:0000256" key="1">
    <source>
        <dbReference type="ARBA" id="ARBA00022670"/>
    </source>
</evidence>
<dbReference type="Proteomes" id="UP000321827">
    <property type="component" value="Unassembled WGS sequence"/>
</dbReference>
<dbReference type="OrthoDB" id="9769691at2"/>
<dbReference type="RefSeq" id="WP_147149034.1">
    <property type="nucleotide sequence ID" value="NZ_BJXN01000026.1"/>
</dbReference>
<proteinExistence type="inferred from homology"/>
<evidence type="ECO:0000256" key="5">
    <source>
        <dbReference type="ARBA" id="ARBA00023049"/>
    </source>
</evidence>
<dbReference type="InterPro" id="IPR011977">
    <property type="entry name" value="Pept_M3B_clade3"/>
</dbReference>
<evidence type="ECO:0000256" key="2">
    <source>
        <dbReference type="ARBA" id="ARBA00022723"/>
    </source>
</evidence>
<keyword evidence="1 6" id="KW-0645">Protease</keyword>
<feature type="domain" description="Peptidase M3A/M3B catalytic" evidence="7">
    <location>
        <begin position="191"/>
        <end position="562"/>
    </location>
</feature>
<dbReference type="Pfam" id="PF08439">
    <property type="entry name" value="Peptidase_M3_N"/>
    <property type="match status" value="1"/>
</dbReference>
<sequence>MPETSLPRWDLSPLYDSTEDERFLGDWAALERRIDALARALERRRVGRDDAERSPEAFHDVVEALNAVHEAALPLRAYVHLRQAADAGDREAAARISELEGLLLRVDRWIPRIVAWWGGFEPGPWAGDYALLLREARVRAAHLMSEDEETLAAELALPGERSWVRLYGNVSSRIAVRFEGEERPITALRNLAYDPDEARRKAAYEAELAAWKAHADEIAASLNGVKGARIVLNRRRGWADALEPTLHERRITRAALAAMQRAVEASLPVWRRYFRAKARRLGKARLDWWDLFAPVAEERRRWSWEEARAFIVAHLRTFSPATAELADRAFRERWIDAEPRSGKRGGAFCMHVGGGASRILANYTPSFDAVSTLAHELGHAYHNLRLAERPPLLRRTPMTLAETASIMNETVVTRAALAEAEGDDAALILDTWLTGAAQVVVDIHARFLFESWVFERRAERELAPEEFAELMEEAQERTYGEALATRHPYMWAVKPHYYGSDFYNYPYTFGLLFGLGLYRAYEGDPAGFGERYDALLADTGVEDAAALASRFGFDLEDEAFWAGGLELLAEDVARFEAGGG</sequence>